<organism evidence="1 2">
    <name type="scientific">Trametes coccinea (strain BRFM310)</name>
    <name type="common">Pycnoporus coccineus</name>
    <dbReference type="NCBI Taxonomy" id="1353009"/>
    <lineage>
        <taxon>Eukaryota</taxon>
        <taxon>Fungi</taxon>
        <taxon>Dikarya</taxon>
        <taxon>Basidiomycota</taxon>
        <taxon>Agaricomycotina</taxon>
        <taxon>Agaricomycetes</taxon>
        <taxon>Polyporales</taxon>
        <taxon>Polyporaceae</taxon>
        <taxon>Trametes</taxon>
    </lineage>
</organism>
<protein>
    <submittedName>
        <fullName evidence="1">Uncharacterized protein</fullName>
    </submittedName>
</protein>
<dbReference type="OrthoDB" id="2756971at2759"/>
<accession>A0A1Y2IY42</accession>
<dbReference type="EMBL" id="KZ084091">
    <property type="protein sequence ID" value="OSD06060.1"/>
    <property type="molecule type" value="Genomic_DNA"/>
</dbReference>
<name>A0A1Y2IY42_TRAC3</name>
<evidence type="ECO:0000313" key="1">
    <source>
        <dbReference type="EMBL" id="OSD06060.1"/>
    </source>
</evidence>
<sequence>MEQAIALHAKERGVAPTGAKNCARLLEVAYYDLVIVPARPIGVGQRVYISKLKKLPNRYAGPHTPPPQYESCRTDIQGKVVGIRMAERHFTELIVENEITRSLTTTACVAIPHIQGVTIDLNGWWWVLRTTLKFLLPETRRIPMEYDAIVIPDDIEWRDEDGEEDVANV</sequence>
<gene>
    <name evidence="1" type="ORF">PYCCODRAFT_1422984</name>
</gene>
<proteinExistence type="predicted"/>
<dbReference type="AlphaFoldDB" id="A0A1Y2IY42"/>
<reference evidence="1 2" key="1">
    <citation type="journal article" date="2015" name="Biotechnol. Biofuels">
        <title>Enhanced degradation of softwood versus hardwood by the white-rot fungus Pycnoporus coccineus.</title>
        <authorList>
            <person name="Couturier M."/>
            <person name="Navarro D."/>
            <person name="Chevret D."/>
            <person name="Henrissat B."/>
            <person name="Piumi F."/>
            <person name="Ruiz-Duenas F.J."/>
            <person name="Martinez A.T."/>
            <person name="Grigoriev I.V."/>
            <person name="Riley R."/>
            <person name="Lipzen A."/>
            <person name="Berrin J.G."/>
            <person name="Master E.R."/>
            <person name="Rosso M.N."/>
        </authorList>
    </citation>
    <scope>NUCLEOTIDE SEQUENCE [LARGE SCALE GENOMIC DNA]</scope>
    <source>
        <strain evidence="1 2">BRFM310</strain>
    </source>
</reference>
<dbReference type="Proteomes" id="UP000193067">
    <property type="component" value="Unassembled WGS sequence"/>
</dbReference>
<evidence type="ECO:0000313" key="2">
    <source>
        <dbReference type="Proteomes" id="UP000193067"/>
    </source>
</evidence>
<keyword evidence="2" id="KW-1185">Reference proteome</keyword>